<keyword evidence="11" id="KW-1133">Transmembrane helix</keyword>
<evidence type="ECO:0000256" key="1">
    <source>
        <dbReference type="ARBA" id="ARBA00001936"/>
    </source>
</evidence>
<dbReference type="GO" id="GO:0000139">
    <property type="term" value="C:Golgi membrane"/>
    <property type="evidence" value="ECO:0007669"/>
    <property type="project" value="UniProtKB-SubCell"/>
</dbReference>
<evidence type="ECO:0000256" key="10">
    <source>
        <dbReference type="ARBA" id="ARBA00022968"/>
    </source>
</evidence>
<evidence type="ECO:0000256" key="19">
    <source>
        <dbReference type="ARBA" id="ARBA00033291"/>
    </source>
</evidence>
<evidence type="ECO:0000256" key="12">
    <source>
        <dbReference type="ARBA" id="ARBA00023034"/>
    </source>
</evidence>
<evidence type="ECO:0000256" key="15">
    <source>
        <dbReference type="ARBA" id="ARBA00023211"/>
    </source>
</evidence>
<organism evidence="21 22">
    <name type="scientific">Caerostris extrusa</name>
    <name type="common">Bark spider</name>
    <name type="synonym">Caerostris bankana</name>
    <dbReference type="NCBI Taxonomy" id="172846"/>
    <lineage>
        <taxon>Eukaryota</taxon>
        <taxon>Metazoa</taxon>
        <taxon>Ecdysozoa</taxon>
        <taxon>Arthropoda</taxon>
        <taxon>Chelicerata</taxon>
        <taxon>Arachnida</taxon>
        <taxon>Araneae</taxon>
        <taxon>Araneomorphae</taxon>
        <taxon>Entelegynae</taxon>
        <taxon>Araneoidea</taxon>
        <taxon>Araneidae</taxon>
        <taxon>Caerostris</taxon>
    </lineage>
</organism>
<comment type="pathway">
    <text evidence="3">Protein modification; protein glycosylation.</text>
</comment>
<dbReference type="InterPro" id="IPR043189">
    <property type="entry name" value="B4GAT1"/>
</dbReference>
<keyword evidence="6" id="KW-0328">Glycosyltransferase</keyword>
<comment type="subcellular location">
    <subcellularLocation>
        <location evidence="2">Golgi apparatus membrane</location>
        <topology evidence="2">Single-pass type II membrane protein</topology>
    </subcellularLocation>
</comment>
<evidence type="ECO:0000256" key="9">
    <source>
        <dbReference type="ARBA" id="ARBA00022723"/>
    </source>
</evidence>
<keyword evidence="10" id="KW-0735">Signal-anchor</keyword>
<dbReference type="Proteomes" id="UP001054945">
    <property type="component" value="Unassembled WGS sequence"/>
</dbReference>
<evidence type="ECO:0000256" key="2">
    <source>
        <dbReference type="ARBA" id="ARBA00004323"/>
    </source>
</evidence>
<dbReference type="GO" id="GO:0046872">
    <property type="term" value="F:metal ion binding"/>
    <property type="evidence" value="ECO:0007669"/>
    <property type="project" value="UniProtKB-KW"/>
</dbReference>
<comment type="caution">
    <text evidence="21">The sequence shown here is derived from an EMBL/GenBank/DDBJ whole genome shotgun (WGS) entry which is preliminary data.</text>
</comment>
<keyword evidence="13" id="KW-0472">Membrane</keyword>
<evidence type="ECO:0000256" key="6">
    <source>
        <dbReference type="ARBA" id="ARBA00022676"/>
    </source>
</evidence>
<dbReference type="EMBL" id="BPLR01012338">
    <property type="protein sequence ID" value="GIY53248.1"/>
    <property type="molecule type" value="Genomic_DNA"/>
</dbReference>
<keyword evidence="15" id="KW-0464">Manganese</keyword>
<comment type="catalytic activity">
    <reaction evidence="20">
        <text>3-O-[beta-D-Xyl-(1-&gt;4)-Rib-ol-P-Rib-ol-P-3-beta-D-GalNAc-(1-&gt;3)-beta-D-GlcNAc-(1-&gt;4)-(O-6-P-alpha-D-Man)]-Thr-[protein] + UDP-alpha-D-glucuronate = 3-O-[beta-D-GlcA-(1-&gt;3)-beta-D-Xyl-(1-&gt;4)-Rib-ol-P-Rib-ol-P-3-beta-D-GalNAc-(1-&gt;3)-beta-D-GlcNAc-(1-&gt;4)-(O-6-P-alpha-D-Man)]-Thr-[protein] + UDP + H(+)</text>
        <dbReference type="Rhea" id="RHEA:46860"/>
        <dbReference type="Rhea" id="RHEA-COMP:15023"/>
        <dbReference type="Rhea" id="RHEA-COMP:17482"/>
        <dbReference type="ChEBI" id="CHEBI:15378"/>
        <dbReference type="ChEBI" id="CHEBI:58052"/>
        <dbReference type="ChEBI" id="CHEBI:58223"/>
        <dbReference type="ChEBI" id="CHEBI:142405"/>
        <dbReference type="ChEBI" id="CHEBI:177336"/>
    </reaction>
</comment>
<gene>
    <name evidence="21" type="ORF">CEXT_235621</name>
</gene>
<reference evidence="21 22" key="1">
    <citation type="submission" date="2021-06" db="EMBL/GenBank/DDBJ databases">
        <title>Caerostris extrusa draft genome.</title>
        <authorList>
            <person name="Kono N."/>
            <person name="Arakawa K."/>
        </authorList>
    </citation>
    <scope>NUCLEOTIDE SEQUENCE [LARGE SCALE GENOMIC DNA]</scope>
</reference>
<dbReference type="PANTHER" id="PTHR46420">
    <property type="entry name" value="BETA-1,4-GLUCURONYLTRANSFERASE 1"/>
    <property type="match status" value="1"/>
</dbReference>
<keyword evidence="22" id="KW-1185">Reference proteome</keyword>
<evidence type="ECO:0000256" key="13">
    <source>
        <dbReference type="ARBA" id="ARBA00023136"/>
    </source>
</evidence>
<evidence type="ECO:0000256" key="5">
    <source>
        <dbReference type="ARBA" id="ARBA00017962"/>
    </source>
</evidence>
<comment type="similarity">
    <text evidence="4">Belongs to the glycosyltransferase 49 family.</text>
</comment>
<protein>
    <recommendedName>
        <fullName evidence="5">Beta-1,4-glucuronyltransferase 1</fullName>
    </recommendedName>
    <alternativeName>
        <fullName evidence="16">I-beta-1,3-N-acetylglucosaminyltransferase</fullName>
    </alternativeName>
    <alternativeName>
        <fullName evidence="19">N-acetyllactosaminide beta-1,3-N-acetylglucosaminyltransferase</fullName>
    </alternativeName>
    <alternativeName>
        <fullName evidence="17">Poly-N-acetyllactosamine extension enzyme</fullName>
    </alternativeName>
    <alternativeName>
        <fullName evidence="18">UDP-GlcNAc:betaGal beta-1,3-N-acetylglucosaminyltransferase 1</fullName>
    </alternativeName>
</protein>
<evidence type="ECO:0000256" key="3">
    <source>
        <dbReference type="ARBA" id="ARBA00004922"/>
    </source>
</evidence>
<dbReference type="PANTHER" id="PTHR46420:SF1">
    <property type="entry name" value="BETA-1,4-GLUCURONYLTRANSFERASE 1"/>
    <property type="match status" value="1"/>
</dbReference>
<proteinExistence type="inferred from homology"/>
<evidence type="ECO:0000313" key="22">
    <source>
        <dbReference type="Proteomes" id="UP001054945"/>
    </source>
</evidence>
<dbReference type="AlphaFoldDB" id="A0AAV4U688"/>
<evidence type="ECO:0000256" key="18">
    <source>
        <dbReference type="ARBA" id="ARBA00032181"/>
    </source>
</evidence>
<evidence type="ECO:0000256" key="11">
    <source>
        <dbReference type="ARBA" id="ARBA00022989"/>
    </source>
</evidence>
<name>A0AAV4U688_CAEEX</name>
<evidence type="ECO:0000256" key="4">
    <source>
        <dbReference type="ARBA" id="ARBA00008539"/>
    </source>
</evidence>
<dbReference type="Pfam" id="PF13896">
    <property type="entry name" value="Glyco_transf_49"/>
    <property type="match status" value="1"/>
</dbReference>
<evidence type="ECO:0000256" key="16">
    <source>
        <dbReference type="ARBA" id="ARBA00030723"/>
    </source>
</evidence>
<keyword evidence="9" id="KW-0479">Metal-binding</keyword>
<comment type="cofactor">
    <cofactor evidence="1">
        <name>Mn(2+)</name>
        <dbReference type="ChEBI" id="CHEBI:29035"/>
    </cofactor>
</comment>
<keyword evidence="12" id="KW-0333">Golgi apparatus</keyword>
<evidence type="ECO:0000256" key="8">
    <source>
        <dbReference type="ARBA" id="ARBA00022692"/>
    </source>
</evidence>
<dbReference type="GO" id="GO:0035269">
    <property type="term" value="P:protein O-linked glycosylation via mannose"/>
    <property type="evidence" value="ECO:0007669"/>
    <property type="project" value="TreeGrafter"/>
</dbReference>
<evidence type="ECO:0000256" key="20">
    <source>
        <dbReference type="ARBA" id="ARBA00047852"/>
    </source>
</evidence>
<evidence type="ECO:0000313" key="21">
    <source>
        <dbReference type="EMBL" id="GIY53248.1"/>
    </source>
</evidence>
<sequence>MTLLSRLEARKNNSLRNGDKSEWQSHQEYQEAQLKKDMTRMLETIKQSSVLDSSGEYRIINFVMRAENLGVKNNIRQDLSLVTQSTIKHLVHLESILNRWHGPVGTIQHQFSSSLSFEQSLTTRHRLPNRLCWILAKRLKIRSRVFEISDNYAHGVPYPNNLLRNVGRRNALTDFIFVIDIDMVPNDNLYSDFMDFAVTNKLFIDSHKDDKTVYVVPAFEVKEGVEVPRDKNWTVAIA</sequence>
<keyword evidence="14" id="KW-0325">Glycoprotein</keyword>
<evidence type="ECO:0000256" key="14">
    <source>
        <dbReference type="ARBA" id="ARBA00023180"/>
    </source>
</evidence>
<evidence type="ECO:0000256" key="17">
    <source>
        <dbReference type="ARBA" id="ARBA00032175"/>
    </source>
</evidence>
<evidence type="ECO:0000256" key="7">
    <source>
        <dbReference type="ARBA" id="ARBA00022679"/>
    </source>
</evidence>
<accession>A0AAV4U688</accession>
<keyword evidence="8" id="KW-0812">Transmembrane</keyword>
<dbReference type="GO" id="GO:0015020">
    <property type="term" value="F:glucuronosyltransferase activity"/>
    <property type="evidence" value="ECO:0007669"/>
    <property type="project" value="InterPro"/>
</dbReference>
<keyword evidence="7" id="KW-0808">Transferase</keyword>